<comment type="caution">
    <text evidence="3">The sequence shown here is derived from an EMBL/GenBank/DDBJ whole genome shotgun (WGS) entry which is preliminary data.</text>
</comment>
<evidence type="ECO:0000256" key="1">
    <source>
        <dbReference type="SAM" id="Phobius"/>
    </source>
</evidence>
<evidence type="ECO:0000313" key="4">
    <source>
        <dbReference type="Proteomes" id="UP000461288"/>
    </source>
</evidence>
<dbReference type="Proteomes" id="UP000461288">
    <property type="component" value="Unassembled WGS sequence"/>
</dbReference>
<keyword evidence="1" id="KW-0472">Membrane</keyword>
<feature type="domain" description="Nucleoside transporter/FeoB GTPase Gate" evidence="2">
    <location>
        <begin position="50"/>
        <end position="158"/>
    </location>
</feature>
<feature type="transmembrane region" description="Helical" evidence="1">
    <location>
        <begin position="171"/>
        <end position="192"/>
    </location>
</feature>
<dbReference type="PIRSF" id="PIRSF036542">
    <property type="entry name" value="SpmA_SpmB"/>
    <property type="match status" value="1"/>
</dbReference>
<feature type="transmembrane region" description="Helical" evidence="1">
    <location>
        <begin position="350"/>
        <end position="373"/>
    </location>
</feature>
<accession>A0A7X3HB21</accession>
<evidence type="ECO:0000313" key="3">
    <source>
        <dbReference type="EMBL" id="MWK58693.1"/>
    </source>
</evidence>
<dbReference type="EMBL" id="WTFN01000067">
    <property type="protein sequence ID" value="MWK58693.1"/>
    <property type="molecule type" value="Genomic_DNA"/>
</dbReference>
<feature type="transmembrane region" description="Helical" evidence="1">
    <location>
        <begin position="385"/>
        <end position="407"/>
    </location>
</feature>
<evidence type="ECO:0000259" key="2">
    <source>
        <dbReference type="Pfam" id="PF07670"/>
    </source>
</evidence>
<organism evidence="3 4">
    <name type="scientific">Metapseudomonas otitidis</name>
    <dbReference type="NCBI Taxonomy" id="319939"/>
    <lineage>
        <taxon>Bacteria</taxon>
        <taxon>Pseudomonadati</taxon>
        <taxon>Pseudomonadota</taxon>
        <taxon>Gammaproteobacteria</taxon>
        <taxon>Pseudomonadales</taxon>
        <taxon>Pseudomonadaceae</taxon>
        <taxon>Metapseudomonas</taxon>
    </lineage>
</organism>
<feature type="transmembrane region" description="Helical" evidence="1">
    <location>
        <begin position="139"/>
        <end position="159"/>
    </location>
</feature>
<sequence length="408" mass="42832">MLNGLWLGFFLVAATAAAARWIGGDPGVWAAMVESLFAMAKLSVEVMVLLFGTLTLWLGFLRIAERAGLVERLAWLLGPLFRRLMPEVPAGHPALGLITLNFAANGLGLDNAATPIGLKAMKALQELNPSATVASNAQILFLVLNASSLTLLPVTIFMYRAQQGASDPTLVFLPILLATTASSLVGLLSVAVMQRLRLWDPVVLAYLVPGALLLGAFMAVLAGLSATALAALSSLLGNLVLFGLILVFLLAGALKKVPVYEAFVDGAKEGFDVAKGLLPYLVAMLCAVGVLRASGALEFGLDGIRSLVEWAGWDTRFVDALPTALVKPFSGSAARAMLIETMQSQGVDSFPALVAATVQGSTETTFYVLAVYFGAVGIQRARHAVGCALLADFAGVLASIGVCYWFFG</sequence>
<dbReference type="PANTHER" id="PTHR35793">
    <property type="entry name" value="INNER MEMBRANE PROTEIN YJIG"/>
    <property type="match status" value="1"/>
</dbReference>
<dbReference type="InterPro" id="IPR052549">
    <property type="entry name" value="SpmB"/>
</dbReference>
<feature type="domain" description="Nucleoside transporter/FeoB GTPase Gate" evidence="2">
    <location>
        <begin position="275"/>
        <end position="378"/>
    </location>
</feature>
<dbReference type="AlphaFoldDB" id="A0A7X3HB21"/>
<keyword evidence="1" id="KW-0812">Transmembrane</keyword>
<keyword evidence="1" id="KW-1133">Transmembrane helix</keyword>
<dbReference type="GO" id="GO:0005886">
    <property type="term" value="C:plasma membrane"/>
    <property type="evidence" value="ECO:0007669"/>
    <property type="project" value="TreeGrafter"/>
</dbReference>
<dbReference type="InterPro" id="IPR011642">
    <property type="entry name" value="Gate_dom"/>
</dbReference>
<feature type="transmembrane region" description="Helical" evidence="1">
    <location>
        <begin position="42"/>
        <end position="63"/>
    </location>
</feature>
<protein>
    <recommendedName>
        <fullName evidence="2">Nucleoside transporter/FeoB GTPase Gate domain-containing protein</fullName>
    </recommendedName>
</protein>
<proteinExistence type="predicted"/>
<dbReference type="PANTHER" id="PTHR35793:SF2">
    <property type="entry name" value="INNER MEMBRANE PROTEIN YJIG"/>
    <property type="match status" value="1"/>
</dbReference>
<name>A0A7X3HB21_9GAMM</name>
<dbReference type="RefSeq" id="WP_044406258.1">
    <property type="nucleotide sequence ID" value="NZ_JBNFWY010000001.1"/>
</dbReference>
<reference evidence="3 4" key="1">
    <citation type="submission" date="2019-12" db="EMBL/GenBank/DDBJ databases">
        <title>Draft genome sequence of Pseudomonas otitidis recovered from a chicken carcass.</title>
        <authorList>
            <person name="Vieira T.R."/>
            <person name="Oliviera E.F.C."/>
            <person name="Silva N.M.V."/>
            <person name="Sambrano G.E."/>
            <person name="Cibulski S.P."/>
            <person name="Cardoso M.R.I."/>
        </authorList>
    </citation>
    <scope>NUCLEOTIDE SEQUENCE [LARGE SCALE GENOMIC DNA]</scope>
    <source>
        <strain evidence="3 4">25_K</strain>
    </source>
</reference>
<feature type="transmembrane region" description="Helical" evidence="1">
    <location>
        <begin position="235"/>
        <end position="254"/>
    </location>
</feature>
<feature type="transmembrane region" description="Helical" evidence="1">
    <location>
        <begin position="204"/>
        <end position="229"/>
    </location>
</feature>
<gene>
    <name evidence="3" type="ORF">GO594_22150</name>
</gene>
<dbReference type="InterPro" id="IPR011415">
    <property type="entry name" value="SpmA_SpmB"/>
</dbReference>
<feature type="transmembrane region" description="Helical" evidence="1">
    <location>
        <begin position="277"/>
        <end position="297"/>
    </location>
</feature>
<dbReference type="Pfam" id="PF07670">
    <property type="entry name" value="Gate"/>
    <property type="match status" value="2"/>
</dbReference>